<keyword evidence="5" id="KW-0325">Glycoprotein</keyword>
<proteinExistence type="inferred from homology"/>
<dbReference type="InterPro" id="IPR019826">
    <property type="entry name" value="Carboxylesterase_B_AS"/>
</dbReference>
<feature type="non-terminal residue" evidence="8">
    <location>
        <position position="600"/>
    </location>
</feature>
<evidence type="ECO:0000256" key="6">
    <source>
        <dbReference type="RuleBase" id="RU361235"/>
    </source>
</evidence>
<gene>
    <name evidence="8" type="ORF">IPOD504_LOCUS4837</name>
</gene>
<dbReference type="Gene3D" id="3.40.50.1820">
    <property type="entry name" value="alpha/beta hydrolase"/>
    <property type="match status" value="1"/>
</dbReference>
<dbReference type="EC" id="3.1.1.-" evidence="6"/>
<keyword evidence="2" id="KW-0719">Serine esterase</keyword>
<dbReference type="EMBL" id="OW152828">
    <property type="protein sequence ID" value="CAH2044894.1"/>
    <property type="molecule type" value="Genomic_DNA"/>
</dbReference>
<organism evidence="8 9">
    <name type="scientific">Iphiclides podalirius</name>
    <name type="common">scarce swallowtail</name>
    <dbReference type="NCBI Taxonomy" id="110791"/>
    <lineage>
        <taxon>Eukaryota</taxon>
        <taxon>Metazoa</taxon>
        <taxon>Ecdysozoa</taxon>
        <taxon>Arthropoda</taxon>
        <taxon>Hexapoda</taxon>
        <taxon>Insecta</taxon>
        <taxon>Pterygota</taxon>
        <taxon>Neoptera</taxon>
        <taxon>Endopterygota</taxon>
        <taxon>Lepidoptera</taxon>
        <taxon>Glossata</taxon>
        <taxon>Ditrysia</taxon>
        <taxon>Papilionoidea</taxon>
        <taxon>Papilionidae</taxon>
        <taxon>Papilioninae</taxon>
        <taxon>Iphiclides</taxon>
    </lineage>
</organism>
<dbReference type="InterPro" id="IPR002018">
    <property type="entry name" value="CarbesteraseB"/>
</dbReference>
<evidence type="ECO:0000256" key="1">
    <source>
        <dbReference type="ARBA" id="ARBA00005964"/>
    </source>
</evidence>
<comment type="similarity">
    <text evidence="1 6">Belongs to the type-B carboxylesterase/lipase family.</text>
</comment>
<accession>A0ABN8I433</accession>
<keyword evidence="3 6" id="KW-0378">Hydrolase</keyword>
<feature type="domain" description="Carboxylesterase type B" evidence="7">
    <location>
        <begin position="52"/>
        <end position="572"/>
    </location>
</feature>
<keyword evidence="9" id="KW-1185">Reference proteome</keyword>
<evidence type="ECO:0000256" key="3">
    <source>
        <dbReference type="ARBA" id="ARBA00022801"/>
    </source>
</evidence>
<dbReference type="InterPro" id="IPR050309">
    <property type="entry name" value="Type-B_Carboxylest/Lipase"/>
</dbReference>
<protein>
    <recommendedName>
        <fullName evidence="6">Carboxylic ester hydrolase</fullName>
        <ecNumber evidence="6">3.1.1.-</ecNumber>
    </recommendedName>
</protein>
<dbReference type="SUPFAM" id="SSF53474">
    <property type="entry name" value="alpha/beta-Hydrolases"/>
    <property type="match status" value="1"/>
</dbReference>
<sequence>MTGGRAFETVTARLRTERDMKAYHVYRITAALLLHAYCTLGEPVACDVRALTESGWVCGLRRWADKETAYASFRGVPYAKQPLGELRFKELQPADPWDYLDASEEGPICPQQDVFYGKMMTSQKMDEACIYANIHVPIEALPVTSQRRPSRDLKPPYETALSEEEPKYPGLPILVFVHGGGFAFGSGDSDVHGPEYLMTKGVIVITFNYRLNALGFLSLNTPSVPGNNGLRDILTMLRWVRSNARAFGGDPEQVTLAGQSAGASAAHLVALSRQAEGLYKRLFLMSGTAMPTFYTTSPAFAQFIANMFLTHLGVNGTDPEAAHRQLVNIPIEKIMNVNSLLLDQFGLTTFMPVVESQFPGVTPVLDEDPQVLLAEGRTKYTPMLLGFTSAECESFRPRFEQIDIITRINENPLLMLSPNVIFNTPTGDLLDIAKRVEQRYFNGSPSMDKYISCCSDTYYIYPALKLAKNRRKMNGAPTFLYQFSYEGESSVIKEANGIQFKGVGHVEDMTYMFRVNSIVPPNVPPSTDDAMRERMTRTVRNFMYCSHPTCIGNELTAWRPVDQYLRYQDLENPAFYRSTDPTRSQSEMMQFFDGVYNRTS</sequence>
<name>A0ABN8I433_9NEOP</name>
<dbReference type="PANTHER" id="PTHR11559">
    <property type="entry name" value="CARBOXYLESTERASE"/>
    <property type="match status" value="1"/>
</dbReference>
<evidence type="ECO:0000313" key="8">
    <source>
        <dbReference type="EMBL" id="CAH2044894.1"/>
    </source>
</evidence>
<evidence type="ECO:0000256" key="5">
    <source>
        <dbReference type="ARBA" id="ARBA00023180"/>
    </source>
</evidence>
<dbReference type="Pfam" id="PF00135">
    <property type="entry name" value="COesterase"/>
    <property type="match status" value="1"/>
</dbReference>
<evidence type="ECO:0000256" key="2">
    <source>
        <dbReference type="ARBA" id="ARBA00022487"/>
    </source>
</evidence>
<evidence type="ECO:0000259" key="7">
    <source>
        <dbReference type="Pfam" id="PF00135"/>
    </source>
</evidence>
<dbReference type="InterPro" id="IPR029058">
    <property type="entry name" value="AB_hydrolase_fold"/>
</dbReference>
<evidence type="ECO:0000313" key="9">
    <source>
        <dbReference type="Proteomes" id="UP000837857"/>
    </source>
</evidence>
<dbReference type="PROSITE" id="PS00122">
    <property type="entry name" value="CARBOXYLESTERASE_B_1"/>
    <property type="match status" value="1"/>
</dbReference>
<evidence type="ECO:0000256" key="4">
    <source>
        <dbReference type="ARBA" id="ARBA00023157"/>
    </source>
</evidence>
<dbReference type="Proteomes" id="UP000837857">
    <property type="component" value="Chromosome 16"/>
</dbReference>
<reference evidence="8" key="1">
    <citation type="submission" date="2022-03" db="EMBL/GenBank/DDBJ databases">
        <authorList>
            <person name="Martin H S."/>
        </authorList>
    </citation>
    <scope>NUCLEOTIDE SEQUENCE</scope>
</reference>
<keyword evidence="4" id="KW-1015">Disulfide bond</keyword>